<dbReference type="Proteomes" id="UP000291591">
    <property type="component" value="Unassembled WGS sequence"/>
</dbReference>
<feature type="region of interest" description="Disordered" evidence="1">
    <location>
        <begin position="1"/>
        <end position="26"/>
    </location>
</feature>
<sequence length="243" mass="26279">MTDAPDQTRRHDDPACSEPAAGPEGDGVRALARVLDRTGRKVTALGSHVRRLATDVARLASLTAGSTTTTCTDSPGSARGAAADGASAGVRCWLLAGDPDQAVADLADLVEWLDRVFLRYPDAVLGSCWLWHPHVIEELWWCRQAHADAYHSETGSWLRVGDWHERQRPGVARRVGSVLAKCDLTLHAPGRPQASPQMVAPLAAHVGQIAHYWAAGQGARPEPSPAQYAEAEAYQRSLHRSHR</sequence>
<proteinExistence type="predicted"/>
<accession>A0A4Q7UYZ6</accession>
<reference evidence="2 3" key="1">
    <citation type="submission" date="2019-02" db="EMBL/GenBank/DDBJ databases">
        <title>Sequencing the genomes of 1000 actinobacteria strains.</title>
        <authorList>
            <person name="Klenk H.-P."/>
        </authorList>
    </citation>
    <scope>NUCLEOTIDE SEQUENCE [LARGE SCALE GENOMIC DNA]</scope>
    <source>
        <strain evidence="2 3">DSM 45779</strain>
    </source>
</reference>
<dbReference type="RefSeq" id="WP_130291502.1">
    <property type="nucleotide sequence ID" value="NZ_SHKL01000001.1"/>
</dbReference>
<evidence type="ECO:0000256" key="1">
    <source>
        <dbReference type="SAM" id="MobiDB-lite"/>
    </source>
</evidence>
<feature type="region of interest" description="Disordered" evidence="1">
    <location>
        <begin position="217"/>
        <end position="243"/>
    </location>
</feature>
<organism evidence="2 3">
    <name type="scientific">Pseudonocardia sediminis</name>
    <dbReference type="NCBI Taxonomy" id="1397368"/>
    <lineage>
        <taxon>Bacteria</taxon>
        <taxon>Bacillati</taxon>
        <taxon>Actinomycetota</taxon>
        <taxon>Actinomycetes</taxon>
        <taxon>Pseudonocardiales</taxon>
        <taxon>Pseudonocardiaceae</taxon>
        <taxon>Pseudonocardia</taxon>
    </lineage>
</organism>
<gene>
    <name evidence="2" type="ORF">EV383_4251</name>
</gene>
<dbReference type="AlphaFoldDB" id="A0A4Q7UYZ6"/>
<comment type="caution">
    <text evidence="2">The sequence shown here is derived from an EMBL/GenBank/DDBJ whole genome shotgun (WGS) entry which is preliminary data.</text>
</comment>
<protein>
    <submittedName>
        <fullName evidence="2">Uncharacterized protein</fullName>
    </submittedName>
</protein>
<evidence type="ECO:0000313" key="3">
    <source>
        <dbReference type="Proteomes" id="UP000291591"/>
    </source>
</evidence>
<dbReference type="EMBL" id="SHKL01000001">
    <property type="protein sequence ID" value="RZT87332.1"/>
    <property type="molecule type" value="Genomic_DNA"/>
</dbReference>
<dbReference type="OrthoDB" id="3535759at2"/>
<evidence type="ECO:0000313" key="2">
    <source>
        <dbReference type="EMBL" id="RZT87332.1"/>
    </source>
</evidence>
<feature type="compositionally biased region" description="Basic and acidic residues" evidence="1">
    <location>
        <begin position="1"/>
        <end position="14"/>
    </location>
</feature>
<keyword evidence="3" id="KW-1185">Reference proteome</keyword>
<name>A0A4Q7UYZ6_PSEST</name>